<evidence type="ECO:0000313" key="2">
    <source>
        <dbReference type="Proteomes" id="UP000299102"/>
    </source>
</evidence>
<proteinExistence type="predicted"/>
<reference evidence="1 2" key="1">
    <citation type="journal article" date="2019" name="Commun. Biol.">
        <title>The bagworm genome reveals a unique fibroin gene that provides high tensile strength.</title>
        <authorList>
            <person name="Kono N."/>
            <person name="Nakamura H."/>
            <person name="Ohtoshi R."/>
            <person name="Tomita M."/>
            <person name="Numata K."/>
            <person name="Arakawa K."/>
        </authorList>
    </citation>
    <scope>NUCLEOTIDE SEQUENCE [LARGE SCALE GENOMIC DNA]</scope>
</reference>
<organism evidence="1 2">
    <name type="scientific">Eumeta variegata</name>
    <name type="common">Bagworm moth</name>
    <name type="synonym">Eumeta japonica</name>
    <dbReference type="NCBI Taxonomy" id="151549"/>
    <lineage>
        <taxon>Eukaryota</taxon>
        <taxon>Metazoa</taxon>
        <taxon>Ecdysozoa</taxon>
        <taxon>Arthropoda</taxon>
        <taxon>Hexapoda</taxon>
        <taxon>Insecta</taxon>
        <taxon>Pterygota</taxon>
        <taxon>Neoptera</taxon>
        <taxon>Endopterygota</taxon>
        <taxon>Lepidoptera</taxon>
        <taxon>Glossata</taxon>
        <taxon>Ditrysia</taxon>
        <taxon>Tineoidea</taxon>
        <taxon>Psychidae</taxon>
        <taxon>Oiketicinae</taxon>
        <taxon>Eumeta</taxon>
    </lineage>
</organism>
<keyword evidence="2" id="KW-1185">Reference proteome</keyword>
<dbReference type="EMBL" id="BGZK01000457">
    <property type="protein sequence ID" value="GBP44702.1"/>
    <property type="molecule type" value="Genomic_DNA"/>
</dbReference>
<accession>A0A4C1W2D1</accession>
<dbReference type="Proteomes" id="UP000299102">
    <property type="component" value="Unassembled WGS sequence"/>
</dbReference>
<gene>
    <name evidence="1" type="ORF">EVAR_81470_1</name>
</gene>
<evidence type="ECO:0000313" key="1">
    <source>
        <dbReference type="EMBL" id="GBP44702.1"/>
    </source>
</evidence>
<name>A0A4C1W2D1_EUMVA</name>
<dbReference type="AlphaFoldDB" id="A0A4C1W2D1"/>
<sequence length="178" mass="20527">MRTGIVMVQDDAEFVNNFRQINVRVPITINDSYGRLLLCFEVVAIHPCFITCCYVSHQIRRPFLESGKLGIAPSDVVRVLNLSPVVWDPLASRYNRSRGRAAARGFDLVPSLFTQNLMRLQKPREAIWRREPVTRRRSRGADAGARSRLNLFAYFWAFFFGLRKCKKSSRRKIPGHVT</sequence>
<comment type="caution">
    <text evidence="1">The sequence shown here is derived from an EMBL/GenBank/DDBJ whole genome shotgun (WGS) entry which is preliminary data.</text>
</comment>
<protein>
    <submittedName>
        <fullName evidence="1">Uncharacterized protein</fullName>
    </submittedName>
</protein>